<dbReference type="KEGG" id="ttp:E6P07_09190"/>
<dbReference type="InterPro" id="IPR036291">
    <property type="entry name" value="NAD(P)-bd_dom_sf"/>
</dbReference>
<dbReference type="RefSeq" id="WP_153975328.1">
    <property type="nucleotide sequence ID" value="NZ_CP039268.1"/>
</dbReference>
<organism evidence="3 4">
    <name type="scientific">Thermochromatium tepidum ATCC 43061</name>
    <dbReference type="NCBI Taxonomy" id="316276"/>
    <lineage>
        <taxon>Bacteria</taxon>
        <taxon>Pseudomonadati</taxon>
        <taxon>Pseudomonadota</taxon>
        <taxon>Gammaproteobacteria</taxon>
        <taxon>Chromatiales</taxon>
        <taxon>Chromatiaceae</taxon>
        <taxon>Thermochromatium</taxon>
    </lineage>
</organism>
<keyword evidence="2" id="KW-0560">Oxidoreductase</keyword>
<dbReference type="PANTHER" id="PTHR43639:SF1">
    <property type="entry name" value="SHORT-CHAIN DEHYDROGENASE_REDUCTASE FAMILY PROTEIN"/>
    <property type="match status" value="1"/>
</dbReference>
<dbReference type="AlphaFoldDB" id="A0A6I6DZV4"/>
<evidence type="ECO:0000256" key="1">
    <source>
        <dbReference type="ARBA" id="ARBA00006484"/>
    </source>
</evidence>
<dbReference type="PRINTS" id="PR00081">
    <property type="entry name" value="GDHRDH"/>
</dbReference>
<sequence length="275" mass="29161">MVGKAPPAGGQLADADISAGNHTLEIETRVVCISGGTSGIGAGLVAAFLDAGDRVYTFGRSPEKIETVRARWPEAVAAGRLTALIGDVTDADFRQRLTERLELETGRLDVLVNNAGIIRASGTLEESLEHWRETLEINLVAPFALTQICAPLLDRSDMPVVINLSSACAQHPFSTCTSTSYSVSKAGLDMLTRRLALALGPRGIRVNGVAPGVVATEIWDGADALMQSIVERHHVLRRQILTPADIAEAVLFLASPRARLVTGAMLNVDAGYTLG</sequence>
<dbReference type="Proteomes" id="UP000426424">
    <property type="component" value="Chromosome"/>
</dbReference>
<evidence type="ECO:0000313" key="4">
    <source>
        <dbReference type="Proteomes" id="UP000426424"/>
    </source>
</evidence>
<evidence type="ECO:0000313" key="3">
    <source>
        <dbReference type="EMBL" id="QGU33134.1"/>
    </source>
</evidence>
<comment type="similarity">
    <text evidence="1">Belongs to the short-chain dehydrogenases/reductases (SDR) family.</text>
</comment>
<dbReference type="PRINTS" id="PR00080">
    <property type="entry name" value="SDRFAMILY"/>
</dbReference>
<dbReference type="Gene3D" id="3.40.50.720">
    <property type="entry name" value="NAD(P)-binding Rossmann-like Domain"/>
    <property type="match status" value="1"/>
</dbReference>
<dbReference type="EMBL" id="CP039268">
    <property type="protein sequence ID" value="QGU33134.1"/>
    <property type="molecule type" value="Genomic_DNA"/>
</dbReference>
<evidence type="ECO:0000256" key="2">
    <source>
        <dbReference type="ARBA" id="ARBA00023002"/>
    </source>
</evidence>
<keyword evidence="4" id="KW-1185">Reference proteome</keyword>
<dbReference type="PANTHER" id="PTHR43639">
    <property type="entry name" value="OXIDOREDUCTASE, SHORT-CHAIN DEHYDROGENASE/REDUCTASE FAMILY (AFU_ORTHOLOGUE AFUA_5G02870)"/>
    <property type="match status" value="1"/>
</dbReference>
<protein>
    <submittedName>
        <fullName evidence="3">SDR family oxidoreductase</fullName>
    </submittedName>
</protein>
<dbReference type="Pfam" id="PF13561">
    <property type="entry name" value="adh_short_C2"/>
    <property type="match status" value="1"/>
</dbReference>
<accession>A0A6I6DZV4</accession>
<name>A0A6I6DZV4_THETI</name>
<reference evidence="3 4" key="1">
    <citation type="submission" date="2019-12" db="EMBL/GenBank/DDBJ databases">
        <title>The complete genome of the thermophilic, anoxygenic phototrophic gammaproteobacterium Thermochromatium tepidum.</title>
        <authorList>
            <person name="Sattley W.M."/>
            <person name="Swingley W.D."/>
            <person name="Burchell B.M."/>
            <person name="Gurbani S.A."/>
            <person name="Kujawa C.M."/>
            <person name="Nuccio D.A."/>
            <person name="Schladweiler J."/>
            <person name="Shaffer K.N."/>
            <person name="Stokes L.M."/>
            <person name="Touchman J.W."/>
            <person name="Blankenship R.E."/>
            <person name="Madigan M.T."/>
        </authorList>
    </citation>
    <scope>NUCLEOTIDE SEQUENCE [LARGE SCALE GENOMIC DNA]</scope>
    <source>
        <strain evidence="3 4">ATCC 43061</strain>
    </source>
</reference>
<proteinExistence type="inferred from homology"/>
<dbReference type="OrthoDB" id="9789398at2"/>
<dbReference type="FunFam" id="3.40.50.720:FF:000084">
    <property type="entry name" value="Short-chain dehydrogenase reductase"/>
    <property type="match status" value="1"/>
</dbReference>
<dbReference type="GO" id="GO:0016491">
    <property type="term" value="F:oxidoreductase activity"/>
    <property type="evidence" value="ECO:0007669"/>
    <property type="project" value="UniProtKB-KW"/>
</dbReference>
<dbReference type="CDD" id="cd05233">
    <property type="entry name" value="SDR_c"/>
    <property type="match status" value="1"/>
</dbReference>
<dbReference type="SUPFAM" id="SSF51735">
    <property type="entry name" value="NAD(P)-binding Rossmann-fold domains"/>
    <property type="match status" value="1"/>
</dbReference>
<dbReference type="InterPro" id="IPR002347">
    <property type="entry name" value="SDR_fam"/>
</dbReference>
<gene>
    <name evidence="3" type="ORF">E6P07_09190</name>
</gene>